<keyword evidence="1" id="KW-0547">Nucleotide-binding</keyword>
<evidence type="ECO:0008006" key="7">
    <source>
        <dbReference type="Google" id="ProtNLM"/>
    </source>
</evidence>
<dbReference type="Gene3D" id="1.10.30.50">
    <property type="match status" value="1"/>
</dbReference>
<evidence type="ECO:0000256" key="4">
    <source>
        <dbReference type="ARBA" id="ARBA00022840"/>
    </source>
</evidence>
<evidence type="ECO:0000256" key="3">
    <source>
        <dbReference type="ARBA" id="ARBA00022806"/>
    </source>
</evidence>
<dbReference type="Proteomes" id="UP001162001">
    <property type="component" value="Segment"/>
</dbReference>
<dbReference type="GO" id="GO:0006281">
    <property type="term" value="P:DNA repair"/>
    <property type="evidence" value="ECO:0007669"/>
    <property type="project" value="TreeGrafter"/>
</dbReference>
<dbReference type="GO" id="GO:0005524">
    <property type="term" value="F:ATP binding"/>
    <property type="evidence" value="ECO:0007669"/>
    <property type="project" value="UniProtKB-KW"/>
</dbReference>
<gene>
    <name evidence="5" type="ORF">Fadolivirus_1_1424</name>
</gene>
<dbReference type="GO" id="GO:0004520">
    <property type="term" value="F:DNA endonuclease activity"/>
    <property type="evidence" value="ECO:0007669"/>
    <property type="project" value="TreeGrafter"/>
</dbReference>
<proteinExistence type="predicted"/>
<keyword evidence="2" id="KW-0378">Hydrolase</keyword>
<evidence type="ECO:0000313" key="6">
    <source>
        <dbReference type="Proteomes" id="UP001162001"/>
    </source>
</evidence>
<keyword evidence="6" id="KW-1185">Reference proteome</keyword>
<evidence type="ECO:0000256" key="2">
    <source>
        <dbReference type="ARBA" id="ARBA00022801"/>
    </source>
</evidence>
<evidence type="ECO:0000256" key="1">
    <source>
        <dbReference type="ARBA" id="ARBA00022741"/>
    </source>
</evidence>
<organism evidence="5 6">
    <name type="scientific">Fadolivirus FV1/VV64</name>
    <dbReference type="NCBI Taxonomy" id="3070911"/>
    <lineage>
        <taxon>Viruses</taxon>
        <taxon>Varidnaviria</taxon>
        <taxon>Bamfordvirae</taxon>
        <taxon>Nucleocytoviricota</taxon>
        <taxon>Megaviricetes</taxon>
        <taxon>Imitervirales</taxon>
        <taxon>Mimiviridae</taxon>
        <taxon>Klosneuvirinae</taxon>
        <taxon>Fadolivirus</taxon>
        <taxon>Fadolivirus algeromassiliense</taxon>
    </lineage>
</organism>
<reference evidence="5 6" key="1">
    <citation type="submission" date="2020-04" db="EMBL/GenBank/DDBJ databases">
        <title>Advantages and limits of metagenomic assembly and binning of a giant virus.</title>
        <authorList>
            <person name="Schulz F."/>
            <person name="Andreani J."/>
            <person name="Francis R."/>
            <person name="Boudjemaa H."/>
            <person name="Bou Khalil J.Y."/>
            <person name="Lee J."/>
            <person name="La Scola B."/>
            <person name="Woyke T."/>
        </authorList>
    </citation>
    <scope>NUCLEOTIDE SEQUENCE [LARGE SCALE GENOMIC DNA]</scope>
    <source>
        <strain evidence="5 6">FV1/VV64</strain>
    </source>
</reference>
<dbReference type="GO" id="GO:0031297">
    <property type="term" value="P:replication fork processing"/>
    <property type="evidence" value="ECO:0007669"/>
    <property type="project" value="TreeGrafter"/>
</dbReference>
<accession>A0A7D3R1Y2</accession>
<dbReference type="EMBL" id="MT418680">
    <property type="protein sequence ID" value="QKF94882.1"/>
    <property type="molecule type" value="Genomic_DNA"/>
</dbReference>
<dbReference type="PANTHER" id="PTHR45766:SF3">
    <property type="entry name" value="DNA ANNEALING HELICASE AND ENDONUCLEASE ZRANB3"/>
    <property type="match status" value="1"/>
</dbReference>
<keyword evidence="4" id="KW-0067">ATP-binding</keyword>
<sequence>MEKNNSNSAKPARYRGDRGFIDPKTLPINEDGYRCCRYCSGSIIPPKRTFCSPECVHEYRLRTSGSYLRDCVFKRDSGICAICGLDTKELAKTLMRMDPTDPARDLLLKQNNIQQTRKIKLRKCGGGLWDADHILQVQDGGGECGLENIRTLCIGCHKIITASSRSKTKKIKKETSSS</sequence>
<keyword evidence="3" id="KW-0347">Helicase</keyword>
<name>A0A7D3R1Y2_9VIRU</name>
<protein>
    <recommendedName>
        <fullName evidence="7">HNH endonuclease</fullName>
    </recommendedName>
</protein>
<dbReference type="GO" id="GO:0004386">
    <property type="term" value="F:helicase activity"/>
    <property type="evidence" value="ECO:0007669"/>
    <property type="project" value="UniProtKB-KW"/>
</dbReference>
<dbReference type="PANTHER" id="PTHR45766">
    <property type="entry name" value="DNA ANNEALING HELICASE AND ENDONUCLEASE ZRANB3 FAMILY MEMBER"/>
    <property type="match status" value="1"/>
</dbReference>
<dbReference type="GO" id="GO:0016787">
    <property type="term" value="F:hydrolase activity"/>
    <property type="evidence" value="ECO:0007669"/>
    <property type="project" value="UniProtKB-KW"/>
</dbReference>
<evidence type="ECO:0000313" key="5">
    <source>
        <dbReference type="EMBL" id="QKF94882.1"/>
    </source>
</evidence>